<comment type="subcellular location">
    <subcellularLocation>
        <location evidence="1">Membrane</location>
        <topology evidence="1">Multi-pass membrane protein</topology>
    </subcellularLocation>
</comment>
<evidence type="ECO:0000256" key="4">
    <source>
        <dbReference type="ARBA" id="ARBA00023136"/>
    </source>
</evidence>
<evidence type="ECO:0000256" key="2">
    <source>
        <dbReference type="ARBA" id="ARBA00022692"/>
    </source>
</evidence>
<evidence type="ECO:0000256" key="5">
    <source>
        <dbReference type="SAM" id="MobiDB-lite"/>
    </source>
</evidence>
<name>G0UWF4_TRYCI</name>
<feature type="transmembrane region" description="Helical" evidence="6">
    <location>
        <begin position="239"/>
        <end position="257"/>
    </location>
</feature>
<feature type="transmembrane region" description="Helical" evidence="6">
    <location>
        <begin position="269"/>
        <end position="287"/>
    </location>
</feature>
<evidence type="ECO:0000259" key="7">
    <source>
        <dbReference type="Pfam" id="PF01490"/>
    </source>
</evidence>
<accession>G0UWF4</accession>
<keyword evidence="4 6" id="KW-0472">Membrane</keyword>
<evidence type="ECO:0000256" key="1">
    <source>
        <dbReference type="ARBA" id="ARBA00004141"/>
    </source>
</evidence>
<keyword evidence="3 6" id="KW-1133">Transmembrane helix</keyword>
<evidence type="ECO:0000256" key="6">
    <source>
        <dbReference type="SAM" id="Phobius"/>
    </source>
</evidence>
<dbReference type="EMBL" id="HE575323">
    <property type="protein sequence ID" value="CCC93720.1"/>
    <property type="molecule type" value="Genomic_DNA"/>
</dbReference>
<feature type="transmembrane region" description="Helical" evidence="6">
    <location>
        <begin position="416"/>
        <end position="441"/>
    </location>
</feature>
<dbReference type="GO" id="GO:0005774">
    <property type="term" value="C:vacuolar membrane"/>
    <property type="evidence" value="ECO:0007669"/>
    <property type="project" value="TreeGrafter"/>
</dbReference>
<dbReference type="VEuPathDB" id="TriTrypDB:TcIL3000_10_4830"/>
<feature type="transmembrane region" description="Helical" evidence="6">
    <location>
        <begin position="376"/>
        <end position="396"/>
    </location>
</feature>
<feature type="transmembrane region" description="Helical" evidence="6">
    <location>
        <begin position="334"/>
        <end position="356"/>
    </location>
</feature>
<dbReference type="Pfam" id="PF01490">
    <property type="entry name" value="Aa_trans"/>
    <property type="match status" value="1"/>
</dbReference>
<feature type="domain" description="Amino acid transporter transmembrane" evidence="7">
    <location>
        <begin position="155"/>
        <end position="510"/>
    </location>
</feature>
<sequence>MSKHPAQSPPREGETALGASLHANPRRGSLMSGSIPRNEREVPSQEMSAVHIANARAPSRSPKSSTSLPEVLGSHTEGASERQKTPLELCKAQGAQGSSRGSDMTSYSEGSHFSYYSVGDRNEMDRHSLGPQLTDILESSLRNGSPFPPAGQSYTSLGRAAFHIFKGNVGTGVFLLPTYYRDAGYVLGLLVVLILGVIVIDCVLALVRTKRRINHPGVHTYPAVVECVLGRSWMHFTKLSLLFTQFGFCVVYIQYASSLFGELFKGYSLYKLFVGICTVVVTLFTFVSHRMSFLAYMSMAATVCVLIVLTGATAEEVTSLALTGVSPSVWAIVPTVRIFLFISGHIFSLEGIGVVLPVENTVAPGDALSFEKVVTYVNASIVALYMAFGLLGYLAYGDALESSVVLAMPSSTAKVLIQALLGLSLIFGYPIQFVPAIQLVDRTLHIDPSVDKLVFYLVRVLFNLFVCLIAASIGEDTVNLFAGFLGAFSGIHLMVTLPALLALFTERVESAHTQVECDGVGITQNLSFCDYLKIFFSPPKNHWDYRWYAYLLFSAVVWCMGIYFTFSLVLL</sequence>
<feature type="transmembrane region" description="Helical" evidence="6">
    <location>
        <begin position="480"/>
        <end position="504"/>
    </location>
</feature>
<evidence type="ECO:0000256" key="3">
    <source>
        <dbReference type="ARBA" id="ARBA00022989"/>
    </source>
</evidence>
<feature type="transmembrane region" description="Helical" evidence="6">
    <location>
        <begin position="547"/>
        <end position="570"/>
    </location>
</feature>
<dbReference type="AlphaFoldDB" id="G0UWF4"/>
<dbReference type="PANTHER" id="PTHR22950">
    <property type="entry name" value="AMINO ACID TRANSPORTER"/>
    <property type="match status" value="1"/>
</dbReference>
<gene>
    <name evidence="8" type="ORF">TCIL3000_10_4830</name>
</gene>
<protein>
    <submittedName>
        <fullName evidence="8">Putative amino acid tansporter</fullName>
    </submittedName>
</protein>
<evidence type="ECO:0000313" key="8">
    <source>
        <dbReference type="EMBL" id="CCC93720.1"/>
    </source>
</evidence>
<keyword evidence="2 6" id="KW-0812">Transmembrane</keyword>
<feature type="transmembrane region" description="Helical" evidence="6">
    <location>
        <begin position="294"/>
        <end position="314"/>
    </location>
</feature>
<dbReference type="PANTHER" id="PTHR22950:SF349">
    <property type="entry name" value="AMINO ACID TRANSPORTER TRANSMEMBRANE DOMAIN-CONTAINING PROTEIN"/>
    <property type="match status" value="1"/>
</dbReference>
<dbReference type="InterPro" id="IPR013057">
    <property type="entry name" value="AA_transpt_TM"/>
</dbReference>
<organism evidence="8">
    <name type="scientific">Trypanosoma congolense (strain IL3000)</name>
    <dbReference type="NCBI Taxonomy" id="1068625"/>
    <lineage>
        <taxon>Eukaryota</taxon>
        <taxon>Discoba</taxon>
        <taxon>Euglenozoa</taxon>
        <taxon>Kinetoplastea</taxon>
        <taxon>Metakinetoplastina</taxon>
        <taxon>Trypanosomatida</taxon>
        <taxon>Trypanosomatidae</taxon>
        <taxon>Trypanosoma</taxon>
        <taxon>Nannomonas</taxon>
    </lineage>
</organism>
<feature type="region of interest" description="Disordered" evidence="5">
    <location>
        <begin position="1"/>
        <end position="84"/>
    </location>
</feature>
<reference evidence="8" key="1">
    <citation type="journal article" date="2012" name="Proc. Natl. Acad. Sci. U.S.A.">
        <title>Antigenic diversity is generated by distinct evolutionary mechanisms in African trypanosome species.</title>
        <authorList>
            <person name="Jackson A.P."/>
            <person name="Berry A."/>
            <person name="Aslett M."/>
            <person name="Allison H.C."/>
            <person name="Burton P."/>
            <person name="Vavrova-Anderson J."/>
            <person name="Brown R."/>
            <person name="Browne H."/>
            <person name="Corton N."/>
            <person name="Hauser H."/>
            <person name="Gamble J."/>
            <person name="Gilderthorp R."/>
            <person name="Marcello L."/>
            <person name="McQuillan J."/>
            <person name="Otto T.D."/>
            <person name="Quail M.A."/>
            <person name="Sanders M.J."/>
            <person name="van Tonder A."/>
            <person name="Ginger M.L."/>
            <person name="Field M.C."/>
            <person name="Barry J.D."/>
            <person name="Hertz-Fowler C."/>
            <person name="Berriman M."/>
        </authorList>
    </citation>
    <scope>NUCLEOTIDE SEQUENCE</scope>
    <source>
        <strain evidence="8">IL3000</strain>
    </source>
</reference>
<feature type="transmembrane region" description="Helical" evidence="6">
    <location>
        <begin position="453"/>
        <end position="474"/>
    </location>
</feature>
<feature type="transmembrane region" description="Helical" evidence="6">
    <location>
        <begin position="185"/>
        <end position="207"/>
    </location>
</feature>
<proteinExistence type="predicted"/>
<dbReference type="GO" id="GO:0015179">
    <property type="term" value="F:L-amino acid transmembrane transporter activity"/>
    <property type="evidence" value="ECO:0007669"/>
    <property type="project" value="TreeGrafter"/>
</dbReference>